<dbReference type="InterPro" id="IPR001005">
    <property type="entry name" value="SANT/Myb"/>
</dbReference>
<dbReference type="PROSITE" id="PS50090">
    <property type="entry name" value="MYB_LIKE"/>
    <property type="match status" value="1"/>
</dbReference>
<feature type="domain" description="Myb-like" evidence="2">
    <location>
        <begin position="35"/>
        <end position="89"/>
    </location>
</feature>
<sequence>MPLKREYIPLLDDDDDDDDLEKASTKQKKQKTTSCPRKERKPWTESEENQLRQAINNIVKRNLWNEVKTNPELVKRGADGVNNHWTAIYKKWRS</sequence>
<organism evidence="3 4">
    <name type="scientific">Kwoniella shivajii</name>
    <dbReference type="NCBI Taxonomy" id="564305"/>
    <lineage>
        <taxon>Eukaryota</taxon>
        <taxon>Fungi</taxon>
        <taxon>Dikarya</taxon>
        <taxon>Basidiomycota</taxon>
        <taxon>Agaricomycotina</taxon>
        <taxon>Tremellomycetes</taxon>
        <taxon>Tremellales</taxon>
        <taxon>Cryptococcaceae</taxon>
        <taxon>Kwoniella</taxon>
    </lineage>
</organism>
<evidence type="ECO:0000256" key="1">
    <source>
        <dbReference type="SAM" id="MobiDB-lite"/>
    </source>
</evidence>
<dbReference type="EMBL" id="CP141884">
    <property type="protein sequence ID" value="WRT66417.1"/>
    <property type="molecule type" value="Genomic_DNA"/>
</dbReference>
<feature type="compositionally biased region" description="Acidic residues" evidence="1">
    <location>
        <begin position="11"/>
        <end position="20"/>
    </location>
</feature>
<name>A0ABZ1D1H5_9TREE</name>
<dbReference type="Proteomes" id="UP001329825">
    <property type="component" value="Chromosome 4"/>
</dbReference>
<gene>
    <name evidence="3" type="ORF">IL334_003373</name>
</gene>
<feature type="region of interest" description="Disordered" evidence="1">
    <location>
        <begin position="1"/>
        <end position="48"/>
    </location>
</feature>
<accession>A0ABZ1D1H5</accession>
<dbReference type="RefSeq" id="XP_062791157.1">
    <property type="nucleotide sequence ID" value="XM_062935106.1"/>
</dbReference>
<reference evidence="3 4" key="1">
    <citation type="submission" date="2024-01" db="EMBL/GenBank/DDBJ databases">
        <title>Comparative genomics of Cryptococcus and Kwoniella reveals pathogenesis evolution and contrasting modes of karyotype evolution via chromosome fusion or intercentromeric recombination.</title>
        <authorList>
            <person name="Coelho M.A."/>
            <person name="David-Palma M."/>
            <person name="Shea T."/>
            <person name="Bowers K."/>
            <person name="McGinley-Smith S."/>
            <person name="Mohammad A.W."/>
            <person name="Gnirke A."/>
            <person name="Yurkov A.M."/>
            <person name="Nowrousian M."/>
            <person name="Sun S."/>
            <person name="Cuomo C.A."/>
            <person name="Heitman J."/>
        </authorList>
    </citation>
    <scope>NUCLEOTIDE SEQUENCE [LARGE SCALE GENOMIC DNA]</scope>
    <source>
        <strain evidence="3">CBS 11374</strain>
    </source>
</reference>
<protein>
    <recommendedName>
        <fullName evidence="2">Myb-like domain-containing protein</fullName>
    </recommendedName>
</protein>
<evidence type="ECO:0000259" key="2">
    <source>
        <dbReference type="PROSITE" id="PS50090"/>
    </source>
</evidence>
<evidence type="ECO:0000313" key="4">
    <source>
        <dbReference type="Proteomes" id="UP001329825"/>
    </source>
</evidence>
<evidence type="ECO:0000313" key="3">
    <source>
        <dbReference type="EMBL" id="WRT66417.1"/>
    </source>
</evidence>
<dbReference type="GeneID" id="87955504"/>
<dbReference type="Gene3D" id="1.10.10.60">
    <property type="entry name" value="Homeodomain-like"/>
    <property type="match status" value="1"/>
</dbReference>
<proteinExistence type="predicted"/>
<keyword evidence="4" id="KW-1185">Reference proteome</keyword>